<dbReference type="EMBL" id="LAZR01061107">
    <property type="protein sequence ID" value="KKK64250.1"/>
    <property type="molecule type" value="Genomic_DNA"/>
</dbReference>
<comment type="caution">
    <text evidence="1">The sequence shown here is derived from an EMBL/GenBank/DDBJ whole genome shotgun (WGS) entry which is preliminary data.</text>
</comment>
<organism evidence="1">
    <name type="scientific">marine sediment metagenome</name>
    <dbReference type="NCBI Taxonomy" id="412755"/>
    <lineage>
        <taxon>unclassified sequences</taxon>
        <taxon>metagenomes</taxon>
        <taxon>ecological metagenomes</taxon>
    </lineage>
</organism>
<evidence type="ECO:0000313" key="1">
    <source>
        <dbReference type="EMBL" id="KKK64250.1"/>
    </source>
</evidence>
<protein>
    <submittedName>
        <fullName evidence="1">Uncharacterized protein</fullName>
    </submittedName>
</protein>
<dbReference type="AlphaFoldDB" id="A0A0F8XST2"/>
<sequence>MGRPRGPASERWGLGWEGESELFDLVKCEMVAVVSTLWEYFVRFCKELVPCFD</sequence>
<gene>
    <name evidence="1" type="ORF">LCGC14_2986120</name>
</gene>
<name>A0A0F8XST2_9ZZZZ</name>
<accession>A0A0F8XST2</accession>
<proteinExistence type="predicted"/>
<feature type="non-terminal residue" evidence="1">
    <location>
        <position position="53"/>
    </location>
</feature>
<reference evidence="1" key="1">
    <citation type="journal article" date="2015" name="Nature">
        <title>Complex archaea that bridge the gap between prokaryotes and eukaryotes.</title>
        <authorList>
            <person name="Spang A."/>
            <person name="Saw J.H."/>
            <person name="Jorgensen S.L."/>
            <person name="Zaremba-Niedzwiedzka K."/>
            <person name="Martijn J."/>
            <person name="Lind A.E."/>
            <person name="van Eijk R."/>
            <person name="Schleper C."/>
            <person name="Guy L."/>
            <person name="Ettema T.J."/>
        </authorList>
    </citation>
    <scope>NUCLEOTIDE SEQUENCE</scope>
</reference>